<dbReference type="SMART" id="SM01320">
    <property type="entry name" value="TRP_N"/>
    <property type="match status" value="1"/>
</dbReference>
<comment type="subcellular location">
    <subcellularLocation>
        <location evidence="1">Membrane</location>
        <topology evidence="1">Multi-pass membrane protein</topology>
    </subcellularLocation>
</comment>
<evidence type="ECO:0000256" key="8">
    <source>
        <dbReference type="SAM" id="Phobius"/>
    </source>
</evidence>
<dbReference type="GO" id="GO:0055085">
    <property type="term" value="P:transmembrane transport"/>
    <property type="evidence" value="ECO:0007669"/>
    <property type="project" value="TreeGrafter"/>
</dbReference>
<evidence type="ECO:0000256" key="4">
    <source>
        <dbReference type="ARBA" id="ARBA00022729"/>
    </source>
</evidence>
<evidence type="ECO:0000256" key="3">
    <source>
        <dbReference type="ARBA" id="ARBA00022692"/>
    </source>
</evidence>
<dbReference type="GO" id="GO:0009272">
    <property type="term" value="P:fungal-type cell wall biogenesis"/>
    <property type="evidence" value="ECO:0007669"/>
    <property type="project" value="TreeGrafter"/>
</dbReference>
<feature type="transmembrane region" description="Helical" evidence="8">
    <location>
        <begin position="544"/>
        <end position="563"/>
    </location>
</feature>
<evidence type="ECO:0000259" key="10">
    <source>
        <dbReference type="SMART" id="SM01320"/>
    </source>
</evidence>
<evidence type="ECO:0000313" key="11">
    <source>
        <dbReference type="EMBL" id="OWP07008.1"/>
    </source>
</evidence>
<dbReference type="InterPro" id="IPR032800">
    <property type="entry name" value="TRP_N"/>
</dbReference>
<feature type="transmembrane region" description="Helical" evidence="8">
    <location>
        <begin position="575"/>
        <end position="604"/>
    </location>
</feature>
<comment type="similarity">
    <text evidence="2">Belongs to the transient receptor potential (TRP) ion channel family.</text>
</comment>
<feature type="transmembrane region" description="Helical" evidence="8">
    <location>
        <begin position="425"/>
        <end position="450"/>
    </location>
</feature>
<dbReference type="OrthoDB" id="2115177at2759"/>
<evidence type="ECO:0000256" key="2">
    <source>
        <dbReference type="ARBA" id="ARBA00010642"/>
    </source>
</evidence>
<feature type="chain" id="PRO_5012035900" evidence="9">
    <location>
        <begin position="22"/>
        <end position="754"/>
    </location>
</feature>
<keyword evidence="5 8" id="KW-1133">Transmembrane helix</keyword>
<dbReference type="GO" id="GO:0016020">
    <property type="term" value="C:membrane"/>
    <property type="evidence" value="ECO:0007669"/>
    <property type="project" value="UniProtKB-SubCell"/>
</dbReference>
<dbReference type="STRING" id="503106.A0A218ZGA4"/>
<dbReference type="PANTHER" id="PTHR31145">
    <property type="entry name" value="INTEGRAL MEMBRANE PROTEIN (AFU_ORTHOLOGUE AFUA_7G01610)"/>
    <property type="match status" value="1"/>
</dbReference>
<feature type="transmembrane region" description="Helical" evidence="8">
    <location>
        <begin position="487"/>
        <end position="507"/>
    </location>
</feature>
<keyword evidence="4 9" id="KW-0732">Signal</keyword>
<feature type="region of interest" description="Disordered" evidence="7">
    <location>
        <begin position="647"/>
        <end position="673"/>
    </location>
</feature>
<dbReference type="InterPro" id="IPR010308">
    <property type="entry name" value="TRP_C"/>
</dbReference>
<dbReference type="PANTHER" id="PTHR31145:SF5">
    <property type="entry name" value="DUF907 DOMAIN PROTEIN (AFU_ORTHOLOGUE AFUA_2G06100)"/>
    <property type="match status" value="1"/>
</dbReference>
<feature type="signal peptide" evidence="9">
    <location>
        <begin position="1"/>
        <end position="21"/>
    </location>
</feature>
<accession>A0A218ZGA4</accession>
<proteinExistence type="inferred from homology"/>
<dbReference type="InterPro" id="IPR040241">
    <property type="entry name" value="TRP_Flc/Pkd2-like"/>
</dbReference>
<name>A0A218ZGA4_9HELO</name>
<dbReference type="AlphaFoldDB" id="A0A218ZGA4"/>
<evidence type="ECO:0000256" key="7">
    <source>
        <dbReference type="SAM" id="MobiDB-lite"/>
    </source>
</evidence>
<dbReference type="InParanoid" id="A0A218ZGA4"/>
<reference evidence="11 12" key="1">
    <citation type="submission" date="2017-04" db="EMBL/GenBank/DDBJ databases">
        <title>Draft genome sequence of Marssonina coronaria NL1: causal agent of apple blotch.</title>
        <authorList>
            <person name="Cheng Q."/>
        </authorList>
    </citation>
    <scope>NUCLEOTIDE SEQUENCE [LARGE SCALE GENOMIC DNA]</scope>
    <source>
        <strain evidence="11 12">NL1</strain>
    </source>
</reference>
<dbReference type="Pfam" id="PF06011">
    <property type="entry name" value="TRP"/>
    <property type="match status" value="1"/>
</dbReference>
<protein>
    <submittedName>
        <fullName evidence="11">DUF907 domain-containing protein</fullName>
    </submittedName>
</protein>
<dbReference type="EMBL" id="MZNU01000022">
    <property type="protein sequence ID" value="OWP07008.1"/>
    <property type="molecule type" value="Genomic_DNA"/>
</dbReference>
<dbReference type="Proteomes" id="UP000242519">
    <property type="component" value="Unassembled WGS sequence"/>
</dbReference>
<evidence type="ECO:0000313" key="12">
    <source>
        <dbReference type="Proteomes" id="UP000242519"/>
    </source>
</evidence>
<sequence>MLRPSFLSLIQLGILAGRGLASQILKTSGFSECLAGSNITVHNLDMSYDNYDKTITFNVAGTSLTRMNVTATLNVTAYGIDVYHNSFNPCSESTYIEQLCPIPSGSFSATGTQTIPPSYASMIPSITFRIPDIAARATLELKALDTGEKVACITSSVGNGKTANVPAISYVAAGIAGAALVVSGVSAVNAAAGGSNAGAATVSPSFTEVFSYFQGVAMSGMMSVNYPPVYRSFTKNFAFSGGLISWTSMQTSIDSFRNSTGGNLTTQSVAYLKKATLVHSDGSVSHSKRAVGLLMDGLLMARDSLDTDISESASSSDTGNATSTVEVTVDGIKAYVEELSIPSSNTFMTVLLIVACVVAAIAVGILFFKVILETWALFGSFPQSLTGFRKHYWGTMARVIVQLILVLYGIWVLYCIFQFTHGDSWAAITLAGVTLAIFTGILAFFTFKIWSTANELKKTKGDSSGLYENKDFWLKYSIFYDNYQKDFWWIFVPAIIYMFAKGCTLAAADGHGLSQTITQLIIEICMLGLLIWNRPYERRSGNVINIFIQVVRALTVVCILVFVEELGVAQTTQTVTGVVLIAVQSGLTAILAVLIAVNAIIICCKENPHRKRRKEAEKLNRDMDNLTPLDARNSLLMDPAKVSMSTTIYESDRKRSNDSFMNEPTNPYAGATPMRSYTAHSQRTFEPQLGQSLSPEDHNYLSNVSTRENANLVHGAAPLGGKEGSPPLATRKIGYAGYRGVGYSAGPQNLYTKI</sequence>
<evidence type="ECO:0000256" key="1">
    <source>
        <dbReference type="ARBA" id="ARBA00004141"/>
    </source>
</evidence>
<evidence type="ECO:0000256" key="5">
    <source>
        <dbReference type="ARBA" id="ARBA00022989"/>
    </source>
</evidence>
<feature type="transmembrane region" description="Helical" evidence="8">
    <location>
        <begin position="399"/>
        <end position="419"/>
    </location>
</feature>
<keyword evidence="6 8" id="KW-0472">Membrane</keyword>
<evidence type="ECO:0000256" key="9">
    <source>
        <dbReference type="SAM" id="SignalP"/>
    </source>
</evidence>
<evidence type="ECO:0000256" key="6">
    <source>
        <dbReference type="ARBA" id="ARBA00023136"/>
    </source>
</evidence>
<keyword evidence="12" id="KW-1185">Reference proteome</keyword>
<feature type="transmembrane region" description="Helical" evidence="8">
    <location>
        <begin position="513"/>
        <end position="532"/>
    </location>
</feature>
<dbReference type="Pfam" id="PF14558">
    <property type="entry name" value="TRP_N"/>
    <property type="match status" value="1"/>
</dbReference>
<comment type="caution">
    <text evidence="11">The sequence shown here is derived from an EMBL/GenBank/DDBJ whole genome shotgun (WGS) entry which is preliminary data.</text>
</comment>
<feature type="transmembrane region" description="Helical" evidence="8">
    <location>
        <begin position="347"/>
        <end position="378"/>
    </location>
</feature>
<gene>
    <name evidence="11" type="ORF">B2J93_7742</name>
</gene>
<keyword evidence="3 8" id="KW-0812">Transmembrane</keyword>
<organism evidence="11 12">
    <name type="scientific">Diplocarpon coronariae</name>
    <dbReference type="NCBI Taxonomy" id="2795749"/>
    <lineage>
        <taxon>Eukaryota</taxon>
        <taxon>Fungi</taxon>
        <taxon>Dikarya</taxon>
        <taxon>Ascomycota</taxon>
        <taxon>Pezizomycotina</taxon>
        <taxon>Leotiomycetes</taxon>
        <taxon>Helotiales</taxon>
        <taxon>Drepanopezizaceae</taxon>
        <taxon>Diplocarpon</taxon>
    </lineage>
</organism>
<feature type="domain" description="ML-like" evidence="10">
    <location>
        <begin position="23"/>
        <end position="164"/>
    </location>
</feature>